<dbReference type="Proteomes" id="UP000799118">
    <property type="component" value="Unassembled WGS sequence"/>
</dbReference>
<proteinExistence type="predicted"/>
<dbReference type="OrthoDB" id="3235325at2759"/>
<evidence type="ECO:0000313" key="2">
    <source>
        <dbReference type="EMBL" id="KAE9390161.1"/>
    </source>
</evidence>
<dbReference type="AlphaFoldDB" id="A0A6A4GWM7"/>
<protein>
    <submittedName>
        <fullName evidence="2">Uncharacterized protein</fullName>
    </submittedName>
</protein>
<keyword evidence="3" id="KW-1185">Reference proteome</keyword>
<feature type="region of interest" description="Disordered" evidence="1">
    <location>
        <begin position="423"/>
        <end position="517"/>
    </location>
</feature>
<feature type="compositionally biased region" description="Polar residues" evidence="1">
    <location>
        <begin position="475"/>
        <end position="488"/>
    </location>
</feature>
<evidence type="ECO:0000313" key="3">
    <source>
        <dbReference type="Proteomes" id="UP000799118"/>
    </source>
</evidence>
<dbReference type="EMBL" id="ML769668">
    <property type="protein sequence ID" value="KAE9390161.1"/>
    <property type="molecule type" value="Genomic_DNA"/>
</dbReference>
<reference evidence="2" key="1">
    <citation type="journal article" date="2019" name="Environ. Microbiol.">
        <title>Fungal ecological strategies reflected in gene transcription - a case study of two litter decomposers.</title>
        <authorList>
            <person name="Barbi F."/>
            <person name="Kohler A."/>
            <person name="Barry K."/>
            <person name="Baskaran P."/>
            <person name="Daum C."/>
            <person name="Fauchery L."/>
            <person name="Ihrmark K."/>
            <person name="Kuo A."/>
            <person name="LaButti K."/>
            <person name="Lipzen A."/>
            <person name="Morin E."/>
            <person name="Grigoriev I.V."/>
            <person name="Henrissat B."/>
            <person name="Lindahl B."/>
            <person name="Martin F."/>
        </authorList>
    </citation>
    <scope>NUCLEOTIDE SEQUENCE</scope>
    <source>
        <strain evidence="2">JB14</strain>
    </source>
</reference>
<gene>
    <name evidence="2" type="ORF">BT96DRAFT_1002543</name>
</gene>
<evidence type="ECO:0000256" key="1">
    <source>
        <dbReference type="SAM" id="MobiDB-lite"/>
    </source>
</evidence>
<name>A0A6A4GWM7_9AGAR</name>
<sequence>MSLPMPTGFDDFLNPTFSTPSMPSCSNKNNMLGNSAHSAQNWSLPQVNHENQNISSIGQNYSYTMQLEQKNLELQRQVLVLSTKNSLLKSINDKLVRSVPTLLDLTMGTNQSQQKQHAQTDFPNVKYWHQVSWTASNKEESQLTGDDDDGERRRGNSAASQGINVSMKFIVEADGMIIDGYRATAMRNAAYGLFVQFRDEGRHPVQWTQALHEIKTRFYREMTKLFPELGYCSNDWKSQRIATTIYPGWYGRHGKGTRTKVKTEVKIEANWENTSSLGLDGDSLSLGKRKACTDARDDGKKAKTGLTALDDSTNHEHVAQRLTIVNPLKSKKKVKKSNPVLPLPAGEVSERNEGNRVQIDNDIPMPEGDDIHTSPIPAVTDPTEAANNAPVIFTQSSGTGGIEPVTSNTVNLPPQVALHSVMSGQPSVSDGTEPAGIVTSNTNDLPPPVTMDLTPTGLKSPASPFTPATARASPNLASVRNNASESMDSTLTTTSANSTSSSPSVVTPPDPAAATSDTINNGALEMMDLTSATPSSSIASTSLITAPPATAASKTKVAKGMARPYQPSKTSKTPRGLCAIDWMAKHPKATVADFAAHWDSVKGGEIGKAYEARSDSAAAKALQKAAQ</sequence>
<feature type="compositionally biased region" description="Low complexity" evidence="1">
    <location>
        <begin position="489"/>
        <end position="505"/>
    </location>
</feature>
<feature type="region of interest" description="Disordered" evidence="1">
    <location>
        <begin position="137"/>
        <end position="158"/>
    </location>
</feature>
<accession>A0A6A4GWM7</accession>
<organism evidence="2 3">
    <name type="scientific">Gymnopus androsaceus JB14</name>
    <dbReference type="NCBI Taxonomy" id="1447944"/>
    <lineage>
        <taxon>Eukaryota</taxon>
        <taxon>Fungi</taxon>
        <taxon>Dikarya</taxon>
        <taxon>Basidiomycota</taxon>
        <taxon>Agaricomycotina</taxon>
        <taxon>Agaricomycetes</taxon>
        <taxon>Agaricomycetidae</taxon>
        <taxon>Agaricales</taxon>
        <taxon>Marasmiineae</taxon>
        <taxon>Omphalotaceae</taxon>
        <taxon>Gymnopus</taxon>
    </lineage>
</organism>